<proteinExistence type="predicted"/>
<comment type="caution">
    <text evidence="2">The sequence shown here is derived from an EMBL/GenBank/DDBJ whole genome shotgun (WGS) entry which is preliminary data.</text>
</comment>
<reference evidence="3" key="1">
    <citation type="submission" date="2015-07" db="EMBL/GenBank/DDBJ databases">
        <title>Complete Genome of Thermincola ferriacetica strain Z-0001T.</title>
        <authorList>
            <person name="Lusk B."/>
            <person name="Badalamenti J.P."/>
            <person name="Parameswaran P."/>
            <person name="Bond D.R."/>
            <person name="Torres C.I."/>
        </authorList>
    </citation>
    <scope>NUCLEOTIDE SEQUENCE [LARGE SCALE GENOMIC DNA]</scope>
    <source>
        <strain evidence="3">Z-0001</strain>
    </source>
</reference>
<dbReference type="Proteomes" id="UP000037175">
    <property type="component" value="Unassembled WGS sequence"/>
</dbReference>
<organism evidence="2 3">
    <name type="scientific">Thermincola ferriacetica</name>
    <dbReference type="NCBI Taxonomy" id="281456"/>
    <lineage>
        <taxon>Bacteria</taxon>
        <taxon>Bacillati</taxon>
        <taxon>Bacillota</taxon>
        <taxon>Clostridia</taxon>
        <taxon>Eubacteriales</taxon>
        <taxon>Thermincolaceae</taxon>
        <taxon>Thermincola</taxon>
    </lineage>
</organism>
<evidence type="ECO:0000313" key="3">
    <source>
        <dbReference type="Proteomes" id="UP000037175"/>
    </source>
</evidence>
<dbReference type="EMBL" id="LGTE01000002">
    <property type="protein sequence ID" value="KNZ70771.1"/>
    <property type="molecule type" value="Genomic_DNA"/>
</dbReference>
<protein>
    <submittedName>
        <fullName evidence="2">Stage II sporulation protein M</fullName>
    </submittedName>
</protein>
<keyword evidence="3" id="KW-1185">Reference proteome</keyword>
<keyword evidence="1" id="KW-0472">Membrane</keyword>
<dbReference type="Pfam" id="PF01944">
    <property type="entry name" value="SpoIIM"/>
    <property type="match status" value="1"/>
</dbReference>
<dbReference type="PIRSF" id="PIRSF038973">
    <property type="entry name" value="SpoIIM"/>
    <property type="match status" value="1"/>
</dbReference>
<dbReference type="RefSeq" id="WP_052216684.1">
    <property type="nucleotide sequence ID" value="NZ_LGTE01000002.1"/>
</dbReference>
<dbReference type="NCBIfam" id="TIGR02831">
    <property type="entry name" value="spo_II_M"/>
    <property type="match status" value="1"/>
</dbReference>
<keyword evidence="1" id="KW-0812">Transmembrane</keyword>
<keyword evidence="1" id="KW-1133">Transmembrane helix</keyword>
<dbReference type="InterPro" id="IPR002798">
    <property type="entry name" value="SpoIIM-like"/>
</dbReference>
<feature type="transmembrane region" description="Helical" evidence="1">
    <location>
        <begin position="173"/>
        <end position="197"/>
    </location>
</feature>
<feature type="transmembrane region" description="Helical" evidence="1">
    <location>
        <begin position="80"/>
        <end position="104"/>
    </location>
</feature>
<dbReference type="InterPro" id="IPR014196">
    <property type="entry name" value="SpoIIM"/>
</dbReference>
<feature type="transmembrane region" description="Helical" evidence="1">
    <location>
        <begin position="12"/>
        <end position="36"/>
    </location>
</feature>
<accession>A0A0L6W5M8</accession>
<name>A0A0L6W5M8_9FIRM</name>
<evidence type="ECO:0000313" key="2">
    <source>
        <dbReference type="EMBL" id="KNZ70771.1"/>
    </source>
</evidence>
<gene>
    <name evidence="2" type="ORF">Tfer_0450</name>
</gene>
<sequence>MLLRLKRACRQYFRNNWLLGLILVIFFMAGLIFGAIGAKSLDQGMKNELSKTMQNFITKVPGLSLDKKAAIKGSLVQNMYVILTMYILGLSVVGGILVPVLVFTRGFTLGFTVGFLAYDQAWKGVLLSIVLVIPQNLIFIPVLLISGMFTLTFSVFFAKNRFMFREFEVGRPALFYTVGMGCAAVMTGAGCLMEAYITPSLIKYSIALLF</sequence>
<evidence type="ECO:0000256" key="1">
    <source>
        <dbReference type="SAM" id="Phobius"/>
    </source>
</evidence>
<feature type="transmembrane region" description="Helical" evidence="1">
    <location>
        <begin position="125"/>
        <end position="153"/>
    </location>
</feature>
<dbReference type="AlphaFoldDB" id="A0A0L6W5M8"/>